<name>A0A0B2WVI6_METAS</name>
<dbReference type="OrthoDB" id="5397682at2759"/>
<keyword evidence="2" id="KW-0472">Membrane</keyword>
<comment type="caution">
    <text evidence="3">The sequence shown here is derived from an EMBL/GenBank/DDBJ whole genome shotgun (WGS) entry which is preliminary data.</text>
</comment>
<keyword evidence="2" id="KW-1133">Transmembrane helix</keyword>
<feature type="compositionally biased region" description="Basic and acidic residues" evidence="1">
    <location>
        <begin position="139"/>
        <end position="148"/>
    </location>
</feature>
<dbReference type="STRING" id="1081103.A0A0B2WVI6"/>
<dbReference type="GeneID" id="63738299"/>
<feature type="region of interest" description="Disordered" evidence="1">
    <location>
        <begin position="598"/>
        <end position="621"/>
    </location>
</feature>
<keyword evidence="2" id="KW-0812">Transmembrane</keyword>
<evidence type="ECO:0000313" key="4">
    <source>
        <dbReference type="Proteomes" id="UP000030816"/>
    </source>
</evidence>
<keyword evidence="4" id="KW-1185">Reference proteome</keyword>
<proteinExistence type="predicted"/>
<protein>
    <recommendedName>
        <fullName evidence="5">Glycosyltransferase 2</fullName>
    </recommendedName>
</protein>
<gene>
    <name evidence="3" type="ORF">MAM_03844</name>
</gene>
<evidence type="ECO:0000256" key="2">
    <source>
        <dbReference type="SAM" id="Phobius"/>
    </source>
</evidence>
<feature type="compositionally biased region" description="Basic and acidic residues" evidence="1">
    <location>
        <begin position="78"/>
        <end position="94"/>
    </location>
</feature>
<evidence type="ECO:0008006" key="5">
    <source>
        <dbReference type="Google" id="ProtNLM"/>
    </source>
</evidence>
<dbReference type="PANTHER" id="PTHR33604:SF3">
    <property type="entry name" value="OSJNBA0004B13.7 PROTEIN"/>
    <property type="match status" value="1"/>
</dbReference>
<feature type="region of interest" description="Disordered" evidence="1">
    <location>
        <begin position="70"/>
        <end position="158"/>
    </location>
</feature>
<dbReference type="EMBL" id="AZHE01000008">
    <property type="protein sequence ID" value="KHN98083.1"/>
    <property type="molecule type" value="Genomic_DNA"/>
</dbReference>
<evidence type="ECO:0000256" key="1">
    <source>
        <dbReference type="SAM" id="MobiDB-lite"/>
    </source>
</evidence>
<dbReference type="HOGENOM" id="CLU_018583_0_0_1"/>
<dbReference type="AlphaFoldDB" id="A0A0B2WVI6"/>
<reference evidence="3 4" key="1">
    <citation type="journal article" date="2014" name="Proc. Natl. Acad. Sci. U.S.A.">
        <title>Trajectory and genomic determinants of fungal-pathogen speciation and host adaptation.</title>
        <authorList>
            <person name="Hu X."/>
            <person name="Xiao G."/>
            <person name="Zheng P."/>
            <person name="Shang Y."/>
            <person name="Su Y."/>
            <person name="Zhang X."/>
            <person name="Liu X."/>
            <person name="Zhan S."/>
            <person name="St Leger R.J."/>
            <person name="Wang C."/>
        </authorList>
    </citation>
    <scope>NUCLEOTIDE SEQUENCE [LARGE SCALE GENOMIC DNA]</scope>
    <source>
        <strain evidence="3 4">ARSEF 1941</strain>
    </source>
</reference>
<feature type="transmembrane region" description="Helical" evidence="2">
    <location>
        <begin position="50"/>
        <end position="67"/>
    </location>
</feature>
<dbReference type="Proteomes" id="UP000030816">
    <property type="component" value="Unassembled WGS sequence"/>
</dbReference>
<sequence length="702" mass="77976">MAALRLWRHADERTKKDDDLVLPRHSSRGRGYGAQWQSARMPRRSCTRRVAAYALIVVALVYLFSRVNSSDSTALPRNRRDPDALDAADNHRLDPVGTPQADDAPKGPSHPHQPPPAEVDEGQKGITRPKRPAGQGEDQGDKLAHGHPESPPGPIRFPALASSLTAIASTDGASPKNRNVLFAAASLKSASTLLPMACDMATERRSYVHFVFIGTADITTQDLLEVNGIDETCQLIVHDARPDHFGASTENRMSSAVVKALHFVHLYMHPQAILVDSTKAEEAYFLRAVREQVSSTQSALVELPERPRPSLSWMSKLDSAALSAWNKVRFDILIHATATGAANLQRLLRSIARADLTGIQTPHIIVELPYATDAALESYLANFKWPPSTSDGQSPQMISLRRRITRQPMDEEDGSVRFVESFWPTDAQHSHVLVLASHTEVTPQFFQYVKYSLLHQLHSNVARTRDDDASLLGISLSVPTTLMDGTQSFSPPEPLRGDKEGLGETAFLWQRPNSEAMVFVGEKWVELHHFVAQTLYKKRSLPSIPALLAKKEVSKKYPAWLEYALRLSRVRGYFTLYPSRQTAEAIIGVHYEIPNAPEEYLKDQSGPKPPKDYSDEGSDDFDPVSPVDMLETLPHNGELQLPRDLALLSWDGKMKTEASFTRDASEYTTLFRREVGGCGEDDLESPPAPNRMAVDLFCNHAK</sequence>
<accession>A0A0B2WVI6</accession>
<dbReference type="PANTHER" id="PTHR33604">
    <property type="entry name" value="OSJNBA0004B13.7 PROTEIN"/>
    <property type="match status" value="1"/>
</dbReference>
<evidence type="ECO:0000313" key="3">
    <source>
        <dbReference type="EMBL" id="KHN98083.1"/>
    </source>
</evidence>
<organism evidence="3 4">
    <name type="scientific">Metarhizium album (strain ARSEF 1941)</name>
    <dbReference type="NCBI Taxonomy" id="1081103"/>
    <lineage>
        <taxon>Eukaryota</taxon>
        <taxon>Fungi</taxon>
        <taxon>Dikarya</taxon>
        <taxon>Ascomycota</taxon>
        <taxon>Pezizomycotina</taxon>
        <taxon>Sordariomycetes</taxon>
        <taxon>Hypocreomycetidae</taxon>
        <taxon>Hypocreales</taxon>
        <taxon>Clavicipitaceae</taxon>
        <taxon>Metarhizium</taxon>
    </lineage>
</organism>
<dbReference type="RefSeq" id="XP_040679149.1">
    <property type="nucleotide sequence ID" value="XM_040822643.1"/>
</dbReference>